<evidence type="ECO:0000313" key="1">
    <source>
        <dbReference type="EMBL" id="CAG8432712.1"/>
    </source>
</evidence>
<protein>
    <submittedName>
        <fullName evidence="1">5694_t:CDS:1</fullName>
    </submittedName>
</protein>
<dbReference type="AlphaFoldDB" id="A0A9N8UVG9"/>
<name>A0A9N8UVG9_9GLOM</name>
<proteinExistence type="predicted"/>
<gene>
    <name evidence="1" type="ORF">DEBURN_LOCUS40</name>
</gene>
<organism evidence="1 2">
    <name type="scientific">Diversispora eburnea</name>
    <dbReference type="NCBI Taxonomy" id="1213867"/>
    <lineage>
        <taxon>Eukaryota</taxon>
        <taxon>Fungi</taxon>
        <taxon>Fungi incertae sedis</taxon>
        <taxon>Mucoromycota</taxon>
        <taxon>Glomeromycotina</taxon>
        <taxon>Glomeromycetes</taxon>
        <taxon>Diversisporales</taxon>
        <taxon>Diversisporaceae</taxon>
        <taxon>Diversispora</taxon>
    </lineage>
</organism>
<dbReference type="EMBL" id="CAJVPK010000001">
    <property type="protein sequence ID" value="CAG8432712.1"/>
    <property type="molecule type" value="Genomic_DNA"/>
</dbReference>
<reference evidence="1" key="1">
    <citation type="submission" date="2021-06" db="EMBL/GenBank/DDBJ databases">
        <authorList>
            <person name="Kallberg Y."/>
            <person name="Tangrot J."/>
            <person name="Rosling A."/>
        </authorList>
    </citation>
    <scope>NUCLEOTIDE SEQUENCE</scope>
    <source>
        <strain evidence="1">AZ414A</strain>
    </source>
</reference>
<keyword evidence="2" id="KW-1185">Reference proteome</keyword>
<accession>A0A9N8UVG9</accession>
<comment type="caution">
    <text evidence="1">The sequence shown here is derived from an EMBL/GenBank/DDBJ whole genome shotgun (WGS) entry which is preliminary data.</text>
</comment>
<dbReference type="Proteomes" id="UP000789706">
    <property type="component" value="Unassembled WGS sequence"/>
</dbReference>
<evidence type="ECO:0000313" key="2">
    <source>
        <dbReference type="Proteomes" id="UP000789706"/>
    </source>
</evidence>
<dbReference type="OrthoDB" id="17536at2759"/>
<sequence length="176" mass="20397">MVNKFSFFTIQPVRFAYDDDEDSEYEEELVESLKGKPSIPLGLPLLLVNNKKLIIGSILLPEIKLCEIRHIPAYLILSLQDTLYGKNETTIQTLKGFREYFEELLSFIMQYEKELQTEFQNENNLPNSIPLNHDRGVATQVHQIVWHSATTKFAYPIAYYGNTLTAHEINQILFNL</sequence>